<dbReference type="InterPro" id="IPR014913">
    <property type="entry name" value="YppE-like"/>
</dbReference>
<keyword evidence="2" id="KW-1185">Reference proteome</keyword>
<dbReference type="Gene3D" id="1.20.120.440">
    <property type="entry name" value="YppE-like"/>
    <property type="match status" value="1"/>
</dbReference>
<dbReference type="RefSeq" id="WP_035808855.1">
    <property type="nucleotide sequence ID" value="NZ_CCSE01000001.1"/>
</dbReference>
<evidence type="ECO:0000313" key="1">
    <source>
        <dbReference type="EMBL" id="CEA00238.1"/>
    </source>
</evidence>
<proteinExistence type="predicted"/>
<dbReference type="Proteomes" id="UP000044136">
    <property type="component" value="Unassembled WGS sequence"/>
</dbReference>
<dbReference type="EMBL" id="CCSE01000001">
    <property type="protein sequence ID" value="CEA00238.1"/>
    <property type="molecule type" value="Genomic_DNA"/>
</dbReference>
<accession>A0A078LYQ8</accession>
<dbReference type="InterPro" id="IPR023351">
    <property type="entry name" value="YppE-like_sf"/>
</dbReference>
<dbReference type="HOGENOM" id="CLU_2193414_0_0_9"/>
<gene>
    <name evidence="1" type="ORF">BN1048_00881</name>
</gene>
<dbReference type="eggNOG" id="ENOG5033CTY">
    <property type="taxonomic scope" value="Bacteria"/>
</dbReference>
<evidence type="ECO:0000313" key="2">
    <source>
        <dbReference type="Proteomes" id="UP000044136"/>
    </source>
</evidence>
<dbReference type="SUPFAM" id="SSF140415">
    <property type="entry name" value="YppE-like"/>
    <property type="match status" value="1"/>
</dbReference>
<dbReference type="STRING" id="1461582.BN1048_00881"/>
<name>A0A078LYQ8_9STAP</name>
<reference evidence="1 2" key="1">
    <citation type="submission" date="2014-07" db="EMBL/GenBank/DDBJ databases">
        <authorList>
            <person name="Urmite Genomes Urmite Genomes"/>
        </authorList>
    </citation>
    <scope>NUCLEOTIDE SEQUENCE [LARGE SCALE GENOMIC DNA]</scope>
    <source>
        <strain evidence="1 2">13MG44_air</strain>
    </source>
</reference>
<organism evidence="1 2">
    <name type="scientific">Jeotgalicoccus saudimassiliensis</name>
    <dbReference type="NCBI Taxonomy" id="1461582"/>
    <lineage>
        <taxon>Bacteria</taxon>
        <taxon>Bacillati</taxon>
        <taxon>Bacillota</taxon>
        <taxon>Bacilli</taxon>
        <taxon>Bacillales</taxon>
        <taxon>Staphylococcaceae</taxon>
        <taxon>Jeotgalicoccus</taxon>
    </lineage>
</organism>
<evidence type="ECO:0008006" key="3">
    <source>
        <dbReference type="Google" id="ProtNLM"/>
    </source>
</evidence>
<dbReference type="Pfam" id="PF08807">
    <property type="entry name" value="DUF1798"/>
    <property type="match status" value="1"/>
</dbReference>
<protein>
    <recommendedName>
        <fullName evidence="3">DUF1798 domain-containing protein</fullName>
    </recommendedName>
</protein>
<dbReference type="AlphaFoldDB" id="A0A078LYQ8"/>
<sequence>MSRNASYSDYREMLEEIQRRYEQARAGYTFDFTTEIEPFLNKYKVLADQLQHIPTDDRLTETIREVMSDELMELLMSCHISRFSLKLYHEKYKYINMWVNHAGEEGLL</sequence>